<protein>
    <recommendedName>
        <fullName evidence="3">Dynein regulatory complex protein 10</fullName>
    </recommendedName>
</protein>
<dbReference type="VEuPathDB" id="VectorBase:AAEL009514"/>
<dbReference type="Proteomes" id="UP000008820">
    <property type="component" value="Chromosome 1"/>
</dbReference>
<organism evidence="1 2">
    <name type="scientific">Aedes aegypti</name>
    <name type="common">Yellowfever mosquito</name>
    <name type="synonym">Culex aegypti</name>
    <dbReference type="NCBI Taxonomy" id="7159"/>
    <lineage>
        <taxon>Eukaryota</taxon>
        <taxon>Metazoa</taxon>
        <taxon>Ecdysozoa</taxon>
        <taxon>Arthropoda</taxon>
        <taxon>Hexapoda</taxon>
        <taxon>Insecta</taxon>
        <taxon>Pterygota</taxon>
        <taxon>Neoptera</taxon>
        <taxon>Endopterygota</taxon>
        <taxon>Diptera</taxon>
        <taxon>Nematocera</taxon>
        <taxon>Culicoidea</taxon>
        <taxon>Culicidae</taxon>
        <taxon>Culicinae</taxon>
        <taxon>Aedini</taxon>
        <taxon>Aedes</taxon>
        <taxon>Stegomyia</taxon>
    </lineage>
</organism>
<evidence type="ECO:0008006" key="3">
    <source>
        <dbReference type="Google" id="ProtNLM"/>
    </source>
</evidence>
<proteinExistence type="predicted"/>
<accession>A0A1S4FMK1</accession>
<evidence type="ECO:0000313" key="1">
    <source>
        <dbReference type="EnsemblMetazoa" id="AAEL009514-PA"/>
    </source>
</evidence>
<dbReference type="OrthoDB" id="536093at2759"/>
<name>A0A1S4FMK1_AEDAE</name>
<dbReference type="EnsemblMetazoa" id="AAEL009514-RA">
    <property type="protein sequence ID" value="AAEL009514-PA"/>
    <property type="gene ID" value="AAEL009514"/>
</dbReference>
<evidence type="ECO:0000313" key="2">
    <source>
        <dbReference type="Proteomes" id="UP000008820"/>
    </source>
</evidence>
<reference evidence="1" key="2">
    <citation type="submission" date="2020-05" db="UniProtKB">
        <authorList>
            <consortium name="EnsemblMetazoa"/>
        </authorList>
    </citation>
    <scope>IDENTIFICATION</scope>
    <source>
        <strain evidence="1">LVP_AGWG</strain>
    </source>
</reference>
<dbReference type="InParanoid" id="A0A1S4FMK1"/>
<reference evidence="1 2" key="1">
    <citation type="submission" date="2017-06" db="EMBL/GenBank/DDBJ databases">
        <title>Aedes aegypti genome working group (AGWG) sequencing and assembly.</title>
        <authorList>
            <consortium name="Aedes aegypti Genome Working Group (AGWG)"/>
            <person name="Matthews B.J."/>
        </authorList>
    </citation>
    <scope>NUCLEOTIDE SEQUENCE [LARGE SCALE GENOMIC DNA]</scope>
    <source>
        <strain evidence="1 2">LVP_AGWG</strain>
    </source>
</reference>
<dbReference type="AlphaFoldDB" id="A0A1S4FMK1"/>
<gene>
    <name evidence="1" type="primary">5572101</name>
</gene>
<keyword evidence="2" id="KW-1185">Reference proteome</keyword>
<sequence>MENITAAVSQPNIKTFDFELRKKWIDLIVDELEDNLQLFFCLVNSIQNLRHSQAREESWTEIYKLSKLEPIDLIDRLKSLHTKLGFCRYEIPDKYEYILREVQRLRRMLPIEIETLLPYKRLRTQDEKLQWITNILVTKTKIQSLRNKIQTTQSATEEMKQETVTLIDGSSDEIQQIIDESQQVLIELKHAEDLKFADLQNETSRKTLDLGSLTEYHNLVNEHDQKRRKITKLTVQLQLWIKQYDKFVGEPIKELQELEEEVDQFEGWKETVYDPQMERYEALKASVDQFESELIEEQVGMFRIAHAARIIQRGWRRVLEKRKRKKKNRKKGKRKGMARVAKIKRK</sequence>